<dbReference type="EMBL" id="CAWUPB010001168">
    <property type="protein sequence ID" value="CAK7345742.1"/>
    <property type="molecule type" value="Genomic_DNA"/>
</dbReference>
<accession>A0AAV1S6G7</accession>
<dbReference type="Proteomes" id="UP001314170">
    <property type="component" value="Unassembled WGS sequence"/>
</dbReference>
<proteinExistence type="predicted"/>
<organism evidence="1 2">
    <name type="scientific">Dovyalis caffra</name>
    <dbReference type="NCBI Taxonomy" id="77055"/>
    <lineage>
        <taxon>Eukaryota</taxon>
        <taxon>Viridiplantae</taxon>
        <taxon>Streptophyta</taxon>
        <taxon>Embryophyta</taxon>
        <taxon>Tracheophyta</taxon>
        <taxon>Spermatophyta</taxon>
        <taxon>Magnoliopsida</taxon>
        <taxon>eudicotyledons</taxon>
        <taxon>Gunneridae</taxon>
        <taxon>Pentapetalae</taxon>
        <taxon>rosids</taxon>
        <taxon>fabids</taxon>
        <taxon>Malpighiales</taxon>
        <taxon>Salicaceae</taxon>
        <taxon>Flacourtieae</taxon>
        <taxon>Dovyalis</taxon>
    </lineage>
</organism>
<dbReference type="AlphaFoldDB" id="A0AAV1S6G7"/>
<gene>
    <name evidence="1" type="ORF">DCAF_LOCUS18401</name>
</gene>
<comment type="caution">
    <text evidence="1">The sequence shown here is derived from an EMBL/GenBank/DDBJ whole genome shotgun (WGS) entry which is preliminary data.</text>
</comment>
<name>A0AAV1S6G7_9ROSI</name>
<evidence type="ECO:0000313" key="2">
    <source>
        <dbReference type="Proteomes" id="UP001314170"/>
    </source>
</evidence>
<evidence type="ECO:0000313" key="1">
    <source>
        <dbReference type="EMBL" id="CAK7345742.1"/>
    </source>
</evidence>
<reference evidence="1 2" key="1">
    <citation type="submission" date="2024-01" db="EMBL/GenBank/DDBJ databases">
        <authorList>
            <person name="Waweru B."/>
        </authorList>
    </citation>
    <scope>NUCLEOTIDE SEQUENCE [LARGE SCALE GENOMIC DNA]</scope>
</reference>
<keyword evidence="2" id="KW-1185">Reference proteome</keyword>
<protein>
    <submittedName>
        <fullName evidence="1">Uncharacterized protein</fullName>
    </submittedName>
</protein>
<sequence>MGSPPVNDDFAHGHYSLVPWRPELEAEYGKIAHALLQNAFFHGNTMNRLQEFKYLEPLRKT</sequence>